<evidence type="ECO:0000256" key="7">
    <source>
        <dbReference type="ARBA" id="ARBA00023136"/>
    </source>
</evidence>
<dbReference type="PANTHER" id="PTHR11827">
    <property type="entry name" value="SOLUTE CARRIER FAMILY 12, CATION COTRANSPORTERS"/>
    <property type="match status" value="1"/>
</dbReference>
<dbReference type="Pfam" id="PF00324">
    <property type="entry name" value="AA_permease"/>
    <property type="match status" value="1"/>
</dbReference>
<keyword evidence="3" id="KW-0813">Transport</keyword>
<dbReference type="GO" id="GO:0005886">
    <property type="term" value="C:plasma membrane"/>
    <property type="evidence" value="ECO:0007669"/>
    <property type="project" value="UniProtKB-SubCell"/>
</dbReference>
<dbReference type="AlphaFoldDB" id="A0A6H5G8B4"/>
<comment type="similarity">
    <text evidence="2">Belongs to the SLC12A transporter family.</text>
</comment>
<dbReference type="GO" id="GO:0006884">
    <property type="term" value="P:cell volume homeostasis"/>
    <property type="evidence" value="ECO:0007669"/>
    <property type="project" value="TreeGrafter"/>
</dbReference>
<gene>
    <name evidence="12" type="ORF">NTEN_LOCUS4959</name>
</gene>
<evidence type="ECO:0000256" key="9">
    <source>
        <dbReference type="SAM" id="Phobius"/>
    </source>
</evidence>
<proteinExistence type="inferred from homology"/>
<comment type="subcellular location">
    <subcellularLocation>
        <location evidence="1">Cell membrane</location>
        <topology evidence="1">Multi-pass membrane protein</topology>
    </subcellularLocation>
</comment>
<feature type="non-terminal residue" evidence="12">
    <location>
        <position position="413"/>
    </location>
</feature>
<feature type="transmembrane region" description="Helical" evidence="9">
    <location>
        <begin position="355"/>
        <end position="379"/>
    </location>
</feature>
<evidence type="ECO:0000259" key="10">
    <source>
        <dbReference type="Pfam" id="PF00324"/>
    </source>
</evidence>
<protein>
    <recommendedName>
        <fullName evidence="14">Amino acid permease/ SLC12A domain-containing protein</fullName>
    </recommendedName>
</protein>
<evidence type="ECO:0000256" key="3">
    <source>
        <dbReference type="ARBA" id="ARBA00022448"/>
    </source>
</evidence>
<evidence type="ECO:0008006" key="14">
    <source>
        <dbReference type="Google" id="ProtNLM"/>
    </source>
</evidence>
<evidence type="ECO:0000313" key="13">
    <source>
        <dbReference type="Proteomes" id="UP000479000"/>
    </source>
</evidence>
<dbReference type="GO" id="GO:0055078">
    <property type="term" value="P:sodium ion homeostasis"/>
    <property type="evidence" value="ECO:0007669"/>
    <property type="project" value="TreeGrafter"/>
</dbReference>
<evidence type="ECO:0000256" key="5">
    <source>
        <dbReference type="ARBA" id="ARBA00022989"/>
    </source>
</evidence>
<evidence type="ECO:0000256" key="1">
    <source>
        <dbReference type="ARBA" id="ARBA00004651"/>
    </source>
</evidence>
<evidence type="ECO:0000256" key="2">
    <source>
        <dbReference type="ARBA" id="ARBA00010593"/>
    </source>
</evidence>
<evidence type="ECO:0000259" key="11">
    <source>
        <dbReference type="Pfam" id="PF08403"/>
    </source>
</evidence>
<keyword evidence="6" id="KW-0915">Sodium</keyword>
<evidence type="ECO:0000256" key="4">
    <source>
        <dbReference type="ARBA" id="ARBA00022692"/>
    </source>
</evidence>
<dbReference type="GO" id="GO:0055075">
    <property type="term" value="P:potassium ion homeostasis"/>
    <property type="evidence" value="ECO:0007669"/>
    <property type="project" value="TreeGrafter"/>
</dbReference>
<dbReference type="GO" id="GO:1990573">
    <property type="term" value="P:potassium ion import across plasma membrane"/>
    <property type="evidence" value="ECO:0007669"/>
    <property type="project" value="TreeGrafter"/>
</dbReference>
<feature type="domain" description="Amino acid permease N-terminal" evidence="11">
    <location>
        <begin position="161"/>
        <end position="202"/>
    </location>
</feature>
<name>A0A6H5G8B4_9HEMI</name>
<evidence type="ECO:0000256" key="8">
    <source>
        <dbReference type="ARBA" id="ARBA00023201"/>
    </source>
</evidence>
<keyword evidence="7 9" id="KW-0472">Membrane</keyword>
<feature type="domain" description="Amino acid permease/ SLC12A" evidence="10">
    <location>
        <begin position="263"/>
        <end position="346"/>
    </location>
</feature>
<organism evidence="12 13">
    <name type="scientific">Nesidiocoris tenuis</name>
    <dbReference type="NCBI Taxonomy" id="355587"/>
    <lineage>
        <taxon>Eukaryota</taxon>
        <taxon>Metazoa</taxon>
        <taxon>Ecdysozoa</taxon>
        <taxon>Arthropoda</taxon>
        <taxon>Hexapoda</taxon>
        <taxon>Insecta</taxon>
        <taxon>Pterygota</taxon>
        <taxon>Neoptera</taxon>
        <taxon>Paraneoptera</taxon>
        <taxon>Hemiptera</taxon>
        <taxon>Heteroptera</taxon>
        <taxon>Panheteroptera</taxon>
        <taxon>Cimicomorpha</taxon>
        <taxon>Miridae</taxon>
        <taxon>Dicyphina</taxon>
        <taxon>Nesidiocoris</taxon>
    </lineage>
</organism>
<dbReference type="Proteomes" id="UP000479000">
    <property type="component" value="Unassembled WGS sequence"/>
</dbReference>
<keyword evidence="13" id="KW-1185">Reference proteome</keyword>
<dbReference type="PANTHER" id="PTHR11827:SF103">
    <property type="entry name" value="SODIUM CHLORIDE COTRANSPORTER 69, ISOFORM E"/>
    <property type="match status" value="1"/>
</dbReference>
<accession>A0A6H5G8B4</accession>
<dbReference type="InterPro" id="IPR004842">
    <property type="entry name" value="SLC12A_fam"/>
</dbReference>
<keyword evidence="5 9" id="KW-1133">Transmembrane helix</keyword>
<reference evidence="12 13" key="1">
    <citation type="submission" date="2020-02" db="EMBL/GenBank/DDBJ databases">
        <authorList>
            <person name="Ferguson B K."/>
        </authorList>
    </citation>
    <scope>NUCLEOTIDE SEQUENCE [LARGE SCALE GENOMIC DNA]</scope>
</reference>
<keyword evidence="4 9" id="KW-0812">Transmembrane</keyword>
<keyword evidence="8" id="KW-0406">Ion transport</keyword>
<dbReference type="GO" id="GO:0008511">
    <property type="term" value="F:sodium:potassium:chloride symporter activity"/>
    <property type="evidence" value="ECO:0007669"/>
    <property type="project" value="TreeGrafter"/>
</dbReference>
<keyword evidence="8" id="KW-0739">Sodium transport</keyword>
<evidence type="ECO:0000256" key="6">
    <source>
        <dbReference type="ARBA" id="ARBA00023053"/>
    </source>
</evidence>
<dbReference type="InterPro" id="IPR004841">
    <property type="entry name" value="AA-permease/SLC12A_dom"/>
</dbReference>
<dbReference type="GO" id="GO:0055064">
    <property type="term" value="P:chloride ion homeostasis"/>
    <property type="evidence" value="ECO:0007669"/>
    <property type="project" value="TreeGrafter"/>
</dbReference>
<dbReference type="OrthoDB" id="2020542at2759"/>
<sequence>MNLPTVGPTIPASPPTLSLAPRRFRSETGFLHIKASGGAIQRRGTQTRTTAARHTENGRCVVRFPSIAFAPRPAPPLPITKKTWRSFPRIRDALVSRSVPRAKMSESTTPKRDSWMEMGEVDGRKARFQVNRVDSTGDRGEVDAEEMDRLCTDDDDDEYLASYGKSFRHFTREALPRMDNYRNIMSIQAAARPTLEELHNETLHTKVRLKVDRYFAVLPLGAISSMRAIRPSDDESFLVPISNRKSKKRNRYRQNSKVDICRGTYFMISRSLGPEFGASIGLIFSLANAVACAMYTVGFCESINDLFETFSFSIVDGGIQDMRIVGTITIILLLGIVIIGMEWEAKDPQTAIPKGTILAIILTTGSYLLMALLSGSAVLRDASGNVTEYLNGTGTFADCSNRTCMYGLQNSFQ</sequence>
<evidence type="ECO:0000313" key="12">
    <source>
        <dbReference type="EMBL" id="CAA9998676.1"/>
    </source>
</evidence>
<feature type="transmembrane region" description="Helical" evidence="9">
    <location>
        <begin position="276"/>
        <end position="297"/>
    </location>
</feature>
<dbReference type="EMBL" id="CADCXU010007299">
    <property type="protein sequence ID" value="CAA9998676.1"/>
    <property type="molecule type" value="Genomic_DNA"/>
</dbReference>
<feature type="transmembrane region" description="Helical" evidence="9">
    <location>
        <begin position="324"/>
        <end position="343"/>
    </location>
</feature>
<dbReference type="InterPro" id="IPR013612">
    <property type="entry name" value="AA_permease_N"/>
</dbReference>
<dbReference type="Pfam" id="PF08403">
    <property type="entry name" value="AA_permease_N"/>
    <property type="match status" value="1"/>
</dbReference>
<dbReference type="Gene3D" id="1.20.1740.10">
    <property type="entry name" value="Amino acid/polyamine transporter I"/>
    <property type="match status" value="1"/>
</dbReference>